<dbReference type="InterPro" id="IPR054633">
    <property type="entry name" value="BilS"/>
</dbReference>
<dbReference type="KEGG" id="whj:H9Q79_07255"/>
<dbReference type="AlphaFoldDB" id="A0A7G9GGX9"/>
<dbReference type="InterPro" id="IPR029039">
    <property type="entry name" value="Flavoprotein-like_sf"/>
</dbReference>
<dbReference type="GO" id="GO:0016651">
    <property type="term" value="F:oxidoreductase activity, acting on NAD(P)H"/>
    <property type="evidence" value="ECO:0007669"/>
    <property type="project" value="UniProtKB-ARBA"/>
</dbReference>
<proteinExistence type="predicted"/>
<reference evidence="2 3" key="1">
    <citation type="submission" date="2020-08" db="EMBL/GenBank/DDBJ databases">
        <authorList>
            <person name="Liu C."/>
            <person name="Sun Q."/>
        </authorList>
    </citation>
    <scope>NUCLEOTIDE SEQUENCE [LARGE SCALE GENOMIC DNA]</scope>
    <source>
        <strain evidence="2 3">NSJ-29</strain>
    </source>
</reference>
<keyword evidence="3" id="KW-1185">Reference proteome</keyword>
<evidence type="ECO:0000259" key="1">
    <source>
        <dbReference type="Pfam" id="PF12641"/>
    </source>
</evidence>
<dbReference type="NCBIfam" id="NF045594">
    <property type="entry name" value="flavodox_BilS"/>
    <property type="match status" value="1"/>
</dbReference>
<protein>
    <recommendedName>
        <fullName evidence="1">Flavodoxin-like domain-containing protein</fullName>
    </recommendedName>
</protein>
<organism evidence="2 3">
    <name type="scientific">Wansuia hejianensis</name>
    <dbReference type="NCBI Taxonomy" id="2763667"/>
    <lineage>
        <taxon>Bacteria</taxon>
        <taxon>Bacillati</taxon>
        <taxon>Bacillota</taxon>
        <taxon>Clostridia</taxon>
        <taxon>Lachnospirales</taxon>
        <taxon>Lachnospiraceae</taxon>
        <taxon>Wansuia</taxon>
    </lineage>
</organism>
<evidence type="ECO:0000313" key="3">
    <source>
        <dbReference type="Proteomes" id="UP000515860"/>
    </source>
</evidence>
<gene>
    <name evidence="2" type="ORF">H9Q79_07255</name>
</gene>
<dbReference type="Pfam" id="PF12641">
    <property type="entry name" value="Flavodoxin_3"/>
    <property type="match status" value="1"/>
</dbReference>
<dbReference type="GO" id="GO:0010181">
    <property type="term" value="F:FMN binding"/>
    <property type="evidence" value="ECO:0007669"/>
    <property type="project" value="InterPro"/>
</dbReference>
<dbReference type="EMBL" id="CP060635">
    <property type="protein sequence ID" value="QNM10061.1"/>
    <property type="molecule type" value="Genomic_DNA"/>
</dbReference>
<dbReference type="Gene3D" id="3.40.50.360">
    <property type="match status" value="1"/>
</dbReference>
<evidence type="ECO:0000313" key="2">
    <source>
        <dbReference type="EMBL" id="QNM10061.1"/>
    </source>
</evidence>
<accession>A0A7G9GGX9</accession>
<dbReference type="SUPFAM" id="SSF52218">
    <property type="entry name" value="Flavoproteins"/>
    <property type="match status" value="1"/>
</dbReference>
<name>A0A7G9GGX9_9FIRM</name>
<sequence length="164" mass="18218">MKYAMFCSSATGNTGMLGQVIEELLAGETKVENPEEADLVCVGFWTDQGGADESSRKLLKTLHNRKIFLFGTAGFGDSQTYFDGVLDAVEDNLNDSNDVIGRFMCQGKMPQAIRDRYNKLKEEVPNQGAHYDLMISNFDKALTHPDQEDLVRLKAVFKEAAAKL</sequence>
<dbReference type="RefSeq" id="WP_118647789.1">
    <property type="nucleotide sequence ID" value="NZ_CP060635.1"/>
</dbReference>
<feature type="domain" description="Flavodoxin-like" evidence="1">
    <location>
        <begin position="7"/>
        <end position="157"/>
    </location>
</feature>
<dbReference type="InterPro" id="IPR008254">
    <property type="entry name" value="Flavodoxin/NO_synth"/>
</dbReference>
<dbReference type="Proteomes" id="UP000515860">
    <property type="component" value="Chromosome"/>
</dbReference>